<proteinExistence type="predicted"/>
<evidence type="ECO:0000313" key="2">
    <source>
        <dbReference type="EMBL" id="QEE16786.1"/>
    </source>
</evidence>
<keyword evidence="1" id="KW-0472">Membrane</keyword>
<sequence length="399" mass="46393">MKNEGKKEKTFDFKKIFNIKKIVKKPLTYKILFILLILFSFLRQPIQISHLNRTEFPLYPFDERSSFDISGKYAYVSSQIGKIQILEIQNVAKPVLVGEMPINMSEILEVKIIDDHLFISGVEEFFYSSQTTILLIYDISDPKNPEILSKITNDFKRIDDFQIQDRILYIGCPNGLFSYNISNYQEPHYLNNTLRFSIISDMVVKGNYLYCISNYSDFYILDITNPENMVEVSSIKKIGVRDLEINNNYCYSAGFRNLYIINITDPINPILENTSNSRFENNVNIQLCENRENRLICKFSDGFEIFDIENPLHPSSISKWYSKSLIFDLKTINNRVYISTTNDILKIVDISLKGFGISRISDEPVDFIILIIGITAMLLTVNFYKKILFVKNQKLENLS</sequence>
<evidence type="ECO:0000313" key="3">
    <source>
        <dbReference type="Proteomes" id="UP000321408"/>
    </source>
</evidence>
<reference evidence="2 3" key="1">
    <citation type="journal article" date="2020" name="Nature">
        <title>Isolation of an archaeon at the prokaryote-eukaryote interface.</title>
        <authorList>
            <person name="Imachi H."/>
            <person name="Nobu M.K."/>
            <person name="Nakahara N."/>
            <person name="Morono Y."/>
            <person name="Ogawara M."/>
            <person name="Takaki Y."/>
            <person name="Takano Y."/>
            <person name="Uematsu K."/>
            <person name="Ikuta T."/>
            <person name="Ito M."/>
            <person name="Matsui Y."/>
            <person name="Miyazaki M."/>
            <person name="Murata K."/>
            <person name="Saito Y."/>
            <person name="Sakai S."/>
            <person name="Song C."/>
            <person name="Tasumi E."/>
            <person name="Yamanaka Y."/>
            <person name="Yamaguchi T."/>
            <person name="Kamagata Y."/>
            <person name="Tamaki H."/>
            <person name="Takai K."/>
        </authorList>
    </citation>
    <scope>NUCLEOTIDE SEQUENCE [LARGE SCALE GENOMIC DNA]</scope>
    <source>
        <strain evidence="2 3">MK-D1</strain>
    </source>
</reference>
<dbReference type="Pfam" id="PF08309">
    <property type="entry name" value="LVIVD"/>
    <property type="match status" value="3"/>
</dbReference>
<dbReference type="RefSeq" id="WP_147663717.1">
    <property type="nucleotide sequence ID" value="NZ_CP042905.2"/>
</dbReference>
<organism evidence="2 3">
    <name type="scientific">Promethearchaeum syntrophicum</name>
    <dbReference type="NCBI Taxonomy" id="2594042"/>
    <lineage>
        <taxon>Archaea</taxon>
        <taxon>Promethearchaeati</taxon>
        <taxon>Promethearchaeota</taxon>
        <taxon>Promethearchaeia</taxon>
        <taxon>Promethearchaeales</taxon>
        <taxon>Promethearchaeaceae</taxon>
        <taxon>Promethearchaeum</taxon>
    </lineage>
</organism>
<dbReference type="SUPFAM" id="SSF101908">
    <property type="entry name" value="Putative isomerase YbhE"/>
    <property type="match status" value="1"/>
</dbReference>
<dbReference type="AlphaFoldDB" id="A0A5B9DDJ3"/>
<protein>
    <submittedName>
        <fullName evidence="2">LVIVD repeat-containing protein</fullName>
    </submittedName>
</protein>
<keyword evidence="3" id="KW-1185">Reference proteome</keyword>
<feature type="transmembrane region" description="Helical" evidence="1">
    <location>
        <begin position="367"/>
        <end position="384"/>
    </location>
</feature>
<dbReference type="KEGG" id="psyt:DSAG12_02616"/>
<dbReference type="InterPro" id="IPR013211">
    <property type="entry name" value="LVIVD"/>
</dbReference>
<evidence type="ECO:0000256" key="1">
    <source>
        <dbReference type="SAM" id="Phobius"/>
    </source>
</evidence>
<dbReference type="OrthoDB" id="134269at2157"/>
<dbReference type="EMBL" id="CP042905">
    <property type="protein sequence ID" value="QEE16786.1"/>
    <property type="molecule type" value="Genomic_DNA"/>
</dbReference>
<gene>
    <name evidence="2" type="ORF">DSAG12_02616</name>
</gene>
<keyword evidence="1" id="KW-0812">Transmembrane</keyword>
<dbReference type="GeneID" id="41330599"/>
<keyword evidence="1" id="KW-1133">Transmembrane helix</keyword>
<dbReference type="Proteomes" id="UP000321408">
    <property type="component" value="Chromosome"/>
</dbReference>
<feature type="transmembrane region" description="Helical" evidence="1">
    <location>
        <begin position="27"/>
        <end position="46"/>
    </location>
</feature>
<accession>A0A5B9DDJ3</accession>
<reference evidence="2 3" key="2">
    <citation type="journal article" date="2024" name="Int. J. Syst. Evol. Microbiol.">
        <title>Promethearchaeum syntrophicum gen. nov., sp. nov., an anaerobic, obligately syntrophic archaeon, the first isolate of the lineage 'Asgard' archaea, and proposal of the new archaeal phylum Promethearchaeota phyl. nov. and kingdom Promethearchaeati regn. nov.</title>
        <authorList>
            <person name="Imachi H."/>
            <person name="Nobu M.K."/>
            <person name="Kato S."/>
            <person name="Takaki Y."/>
            <person name="Miyazaki M."/>
            <person name="Miyata M."/>
            <person name="Ogawara M."/>
            <person name="Saito Y."/>
            <person name="Sakai S."/>
            <person name="Tahara Y.O."/>
            <person name="Takano Y."/>
            <person name="Tasumi E."/>
            <person name="Uematsu K."/>
            <person name="Yoshimura T."/>
            <person name="Itoh T."/>
            <person name="Ohkuma M."/>
            <person name="Takai K."/>
        </authorList>
    </citation>
    <scope>NUCLEOTIDE SEQUENCE [LARGE SCALE GENOMIC DNA]</scope>
    <source>
        <strain evidence="2 3">MK-D1</strain>
    </source>
</reference>
<name>A0A5B9DDJ3_9ARCH</name>